<evidence type="ECO:0000313" key="14">
    <source>
        <dbReference type="Proteomes" id="UP000188993"/>
    </source>
</evidence>
<gene>
    <name evidence="11 13" type="primary">atpB</name>
    <name evidence="13" type="ORF">BW727_101102</name>
</gene>
<keyword evidence="3 11" id="KW-0813">Transport</keyword>
<evidence type="ECO:0000256" key="11">
    <source>
        <dbReference type="HAMAP-Rule" id="MF_01393"/>
    </source>
</evidence>
<reference evidence="13 14" key="1">
    <citation type="journal article" date="2014" name="Int. J. Syst. Evol. Microbiol.">
        <title>Jeotgalibaca dankookensis gen. nov., sp. nov., a member of the family Carnobacteriaceae, isolated from seujeot (Korean traditional food).</title>
        <authorList>
            <person name="Lee D.G."/>
            <person name="Trujillo M.E."/>
            <person name="Kang H."/>
            <person name="Ahn T.Y."/>
        </authorList>
    </citation>
    <scope>NUCLEOTIDE SEQUENCE [LARGE SCALE GENOMIC DNA]</scope>
    <source>
        <strain evidence="13 14">EX-07</strain>
    </source>
</reference>
<dbReference type="InterPro" id="IPR035908">
    <property type="entry name" value="F0_ATP_A_sf"/>
</dbReference>
<dbReference type="Gene3D" id="1.20.120.220">
    <property type="entry name" value="ATP synthase, F0 complex, subunit A"/>
    <property type="match status" value="1"/>
</dbReference>
<dbReference type="AlphaFoldDB" id="A0A1S6IPU2"/>
<evidence type="ECO:0000256" key="2">
    <source>
        <dbReference type="ARBA" id="ARBA00006810"/>
    </source>
</evidence>
<dbReference type="PANTHER" id="PTHR42823">
    <property type="entry name" value="ATP SYNTHASE SUBUNIT A, CHLOROPLASTIC"/>
    <property type="match status" value="1"/>
</dbReference>
<dbReference type="EMBL" id="CP019728">
    <property type="protein sequence ID" value="AQS53470.1"/>
    <property type="molecule type" value="Genomic_DNA"/>
</dbReference>
<comment type="function">
    <text evidence="11 12">Key component of the proton channel; it plays a direct role in the translocation of protons across the membrane.</text>
</comment>
<feature type="transmembrane region" description="Helical" evidence="11">
    <location>
        <begin position="205"/>
        <end position="230"/>
    </location>
</feature>
<evidence type="ECO:0000256" key="6">
    <source>
        <dbReference type="ARBA" id="ARBA00022781"/>
    </source>
</evidence>
<dbReference type="PROSITE" id="PS00449">
    <property type="entry name" value="ATPASE_A"/>
    <property type="match status" value="1"/>
</dbReference>
<keyword evidence="7 11" id="KW-1133">Transmembrane helix</keyword>
<dbReference type="Pfam" id="PF00119">
    <property type="entry name" value="ATP-synt_A"/>
    <property type="match status" value="1"/>
</dbReference>
<feature type="transmembrane region" description="Helical" evidence="11">
    <location>
        <begin position="75"/>
        <end position="98"/>
    </location>
</feature>
<keyword evidence="5 11" id="KW-0812">Transmembrane</keyword>
<protein>
    <recommendedName>
        <fullName evidence="11 12">ATP synthase subunit a</fullName>
    </recommendedName>
    <alternativeName>
        <fullName evidence="11">ATP synthase F0 sector subunit a</fullName>
    </alternativeName>
    <alternativeName>
        <fullName evidence="11">F-ATPase subunit 6</fullName>
    </alternativeName>
</protein>
<dbReference type="GO" id="GO:0046933">
    <property type="term" value="F:proton-transporting ATP synthase activity, rotational mechanism"/>
    <property type="evidence" value="ECO:0007669"/>
    <property type="project" value="UniProtKB-UniRule"/>
</dbReference>
<sequence length="236" mass="26548">MEHESVIVEFMGIGFDLSIIISVIVTCIIILLFSYITTRKLSVKPGKAQLAIEYIADFVKNMISSSMDWKVGEQFYLLGFTLFLFIWVANIVGLILVINIGGFSYFKSPTASPVVTLALALLVILMTHYYGVREQGFKDYFMNSYIRPVPALFPIKILEEFTNTLTLALRLYGNVFAGEILLGLIASLALSFGPWTWIIGIPLQMVWQGFSVFIGSIQAFVFTTLTMVYLSHKIEH</sequence>
<dbReference type="NCBIfam" id="TIGR01131">
    <property type="entry name" value="ATP_synt_6_or_A"/>
    <property type="match status" value="1"/>
</dbReference>
<comment type="subcellular location">
    <subcellularLocation>
        <location evidence="11 12">Cell membrane</location>
        <topology evidence="11 12">Multi-pass membrane protein</topology>
    </subcellularLocation>
    <subcellularLocation>
        <location evidence="1">Membrane</location>
        <topology evidence="1">Multi-pass membrane protein</topology>
    </subcellularLocation>
</comment>
<keyword evidence="14" id="KW-1185">Reference proteome</keyword>
<evidence type="ECO:0000256" key="1">
    <source>
        <dbReference type="ARBA" id="ARBA00004141"/>
    </source>
</evidence>
<dbReference type="PANTHER" id="PTHR42823:SF3">
    <property type="entry name" value="ATP SYNTHASE SUBUNIT A, CHLOROPLASTIC"/>
    <property type="match status" value="1"/>
</dbReference>
<keyword evidence="8 11" id="KW-0406">Ion transport</keyword>
<dbReference type="GO" id="GO:0005886">
    <property type="term" value="C:plasma membrane"/>
    <property type="evidence" value="ECO:0007669"/>
    <property type="project" value="UniProtKB-SubCell"/>
</dbReference>
<dbReference type="InterPro" id="IPR045082">
    <property type="entry name" value="ATP_syn_F0_a_bact/chloroplast"/>
</dbReference>
<dbReference type="CDD" id="cd00310">
    <property type="entry name" value="ATP-synt_Fo_a_6"/>
    <property type="match status" value="1"/>
</dbReference>
<keyword evidence="10 11" id="KW-0066">ATP synthesis</keyword>
<comment type="similarity">
    <text evidence="2 11 12">Belongs to the ATPase A chain family.</text>
</comment>
<evidence type="ECO:0000256" key="10">
    <source>
        <dbReference type="ARBA" id="ARBA00023310"/>
    </source>
</evidence>
<keyword evidence="6 11" id="KW-0375">Hydrogen ion transport</keyword>
<evidence type="ECO:0000256" key="5">
    <source>
        <dbReference type="ARBA" id="ARBA00022692"/>
    </source>
</evidence>
<organism evidence="13 14">
    <name type="scientific">Jeotgalibaca dankookensis</name>
    <dbReference type="NCBI Taxonomy" id="708126"/>
    <lineage>
        <taxon>Bacteria</taxon>
        <taxon>Bacillati</taxon>
        <taxon>Bacillota</taxon>
        <taxon>Bacilli</taxon>
        <taxon>Lactobacillales</taxon>
        <taxon>Carnobacteriaceae</taxon>
        <taxon>Jeotgalibaca</taxon>
    </lineage>
</organism>
<dbReference type="InterPro" id="IPR000568">
    <property type="entry name" value="ATP_synth_F0_asu"/>
</dbReference>
<dbReference type="RefSeq" id="WP_062469101.1">
    <property type="nucleotide sequence ID" value="NZ_BBYN01000010.1"/>
</dbReference>
<dbReference type="NCBIfam" id="NF004479">
    <property type="entry name" value="PRK05815.1-4"/>
    <property type="match status" value="1"/>
</dbReference>
<dbReference type="SUPFAM" id="SSF81336">
    <property type="entry name" value="F1F0 ATP synthase subunit A"/>
    <property type="match status" value="1"/>
</dbReference>
<dbReference type="GO" id="GO:0045259">
    <property type="term" value="C:proton-transporting ATP synthase complex"/>
    <property type="evidence" value="ECO:0007669"/>
    <property type="project" value="UniProtKB-KW"/>
</dbReference>
<evidence type="ECO:0000256" key="3">
    <source>
        <dbReference type="ARBA" id="ARBA00022448"/>
    </source>
</evidence>
<dbReference type="STRING" id="708126.BW727_101102"/>
<name>A0A1S6IPU2_9LACT</name>
<evidence type="ECO:0000256" key="7">
    <source>
        <dbReference type="ARBA" id="ARBA00022989"/>
    </source>
</evidence>
<evidence type="ECO:0000256" key="9">
    <source>
        <dbReference type="ARBA" id="ARBA00023136"/>
    </source>
</evidence>
<keyword evidence="11" id="KW-1003">Cell membrane</keyword>
<feature type="transmembrane region" description="Helical" evidence="11">
    <location>
        <begin position="110"/>
        <end position="132"/>
    </location>
</feature>
<dbReference type="OrthoDB" id="9789241at2"/>
<evidence type="ECO:0000313" key="13">
    <source>
        <dbReference type="EMBL" id="AQS53470.1"/>
    </source>
</evidence>
<accession>A0A1S6IPU2</accession>
<evidence type="ECO:0000256" key="4">
    <source>
        <dbReference type="ARBA" id="ARBA00022547"/>
    </source>
</evidence>
<feature type="transmembrane region" description="Helical" evidence="11">
    <location>
        <begin position="180"/>
        <end position="199"/>
    </location>
</feature>
<evidence type="ECO:0000256" key="8">
    <source>
        <dbReference type="ARBA" id="ARBA00023065"/>
    </source>
</evidence>
<dbReference type="HAMAP" id="MF_01393">
    <property type="entry name" value="ATP_synth_a_bact"/>
    <property type="match status" value="1"/>
</dbReference>
<dbReference type="KEGG" id="jda:BW727_101102"/>
<dbReference type="GO" id="GO:0042777">
    <property type="term" value="P:proton motive force-driven plasma membrane ATP synthesis"/>
    <property type="evidence" value="ECO:0007669"/>
    <property type="project" value="TreeGrafter"/>
</dbReference>
<proteinExistence type="inferred from homology"/>
<evidence type="ECO:0000256" key="12">
    <source>
        <dbReference type="RuleBase" id="RU000483"/>
    </source>
</evidence>
<keyword evidence="9 11" id="KW-0472">Membrane</keyword>
<dbReference type="PRINTS" id="PR00123">
    <property type="entry name" value="ATPASEA"/>
</dbReference>
<dbReference type="InterPro" id="IPR023011">
    <property type="entry name" value="ATP_synth_F0_asu_AS"/>
</dbReference>
<keyword evidence="4 11" id="KW-0138">CF(0)</keyword>
<dbReference type="Proteomes" id="UP000188993">
    <property type="component" value="Chromosome"/>
</dbReference>
<feature type="transmembrane region" description="Helical" evidence="11">
    <location>
        <begin position="12"/>
        <end position="36"/>
    </location>
</feature>